<feature type="transmembrane region" description="Helical" evidence="6">
    <location>
        <begin position="321"/>
        <end position="342"/>
    </location>
</feature>
<keyword evidence="10" id="KW-1185">Reference proteome</keyword>
<comment type="subcellular location">
    <subcellularLocation>
        <location evidence="1">Cell membrane</location>
        <topology evidence="1">Multi-pass membrane protein</topology>
    </subcellularLocation>
</comment>
<dbReference type="Pfam" id="PF02687">
    <property type="entry name" value="FtsX"/>
    <property type="match status" value="1"/>
</dbReference>
<evidence type="ECO:0000313" key="9">
    <source>
        <dbReference type="EMBL" id="EHM13310.1"/>
    </source>
</evidence>
<name>H0UKV1_9BACT</name>
<reference evidence="9 10" key="1">
    <citation type="submission" date="2011-11" db="EMBL/GenBank/DDBJ databases">
        <title>The Noncontiguous Finished genome of Jonquetella anthropi DSM 22815.</title>
        <authorList>
            <consortium name="US DOE Joint Genome Institute (JGI-PGF)"/>
            <person name="Lucas S."/>
            <person name="Copeland A."/>
            <person name="Lapidus A."/>
            <person name="Glavina del Rio T."/>
            <person name="Dalin E."/>
            <person name="Tice H."/>
            <person name="Bruce D."/>
            <person name="Goodwin L."/>
            <person name="Pitluck S."/>
            <person name="Peters L."/>
            <person name="Mikhailova N."/>
            <person name="Held B."/>
            <person name="Kyrpides N."/>
            <person name="Mavromatis K."/>
            <person name="Ivanova N."/>
            <person name="Markowitz V."/>
            <person name="Cheng J.-F."/>
            <person name="Hugenholtz P."/>
            <person name="Woyke T."/>
            <person name="Wu D."/>
            <person name="Gronow S."/>
            <person name="Wellnitz S."/>
            <person name="Brambilla E."/>
            <person name="Klenk H.-P."/>
            <person name="Eisen J.A."/>
        </authorList>
    </citation>
    <scope>NUCLEOTIDE SEQUENCE [LARGE SCALE GENOMIC DNA]</scope>
    <source>
        <strain evidence="9 10">DSM 22815</strain>
    </source>
</reference>
<evidence type="ECO:0000256" key="1">
    <source>
        <dbReference type="ARBA" id="ARBA00004651"/>
    </source>
</evidence>
<dbReference type="eggNOG" id="COG0577">
    <property type="taxonomic scope" value="Bacteria"/>
</dbReference>
<dbReference type="InterPro" id="IPR003838">
    <property type="entry name" value="ABC3_permease_C"/>
</dbReference>
<dbReference type="OrthoDB" id="6313at2"/>
<evidence type="ECO:0000313" key="10">
    <source>
        <dbReference type="Proteomes" id="UP000003806"/>
    </source>
</evidence>
<gene>
    <name evidence="9" type="ORF">JonanDRAFT_0937</name>
</gene>
<dbReference type="RefSeq" id="WP_008522976.1">
    <property type="nucleotide sequence ID" value="NZ_CM001376.1"/>
</dbReference>
<dbReference type="InterPro" id="IPR051125">
    <property type="entry name" value="ABC-4/HrtB_transporter"/>
</dbReference>
<organism evidence="9 10">
    <name type="scientific">Jonquetella anthropi DSM 22815</name>
    <dbReference type="NCBI Taxonomy" id="885272"/>
    <lineage>
        <taxon>Bacteria</taxon>
        <taxon>Thermotogati</taxon>
        <taxon>Synergistota</taxon>
        <taxon>Synergistia</taxon>
        <taxon>Synergistales</taxon>
        <taxon>Dethiosulfovibrionaceae</taxon>
        <taxon>Jonquetella</taxon>
    </lineage>
</organism>
<feature type="transmembrane region" description="Helical" evidence="6">
    <location>
        <begin position="269"/>
        <end position="293"/>
    </location>
</feature>
<dbReference type="HOGENOM" id="CLU_055576_0_0_0"/>
<evidence type="ECO:0000256" key="2">
    <source>
        <dbReference type="ARBA" id="ARBA00022475"/>
    </source>
</evidence>
<dbReference type="Pfam" id="PF12704">
    <property type="entry name" value="MacB_PCD"/>
    <property type="match status" value="1"/>
</dbReference>
<dbReference type="AlphaFoldDB" id="H0UKV1"/>
<proteinExistence type="predicted"/>
<sequence length="401" mass="42996">MIRLTPLGIALKNIRRSPRRSLCLILTVLLLSFFMFAGSVAFFAMSDGMKSVSDRLGADLIVVPMDYTAKVENLLLTGAPSTFFLPKDAEEQLKRFSDVIEASTPQVFLATLSASCCASPLQLMGIDSKTDFLIKPWLVSSTSRELEDGQIIVGNNVNAETGGTLKFFNRPYTVAGKLAKTGMGFDDSVFMTRNTLCQAAVDASFLLNSPLAKDKSLVSAVMVRLKPGQDAADLAMDMNRALNRGGLYIMCSHSFINGMSVTLRGAAKFALWGGAILWLLAACVISLLFSVSLNERRSEMAMLRTVGASSSQLTCMILDEVLILCLEGAVLGLLLGAFAATLSAPRAAEALKLPFLLPQLSVLLLIAGATVLLSVLTGLLAAYRAARRVSKADIYSTLRGN</sequence>
<feature type="domain" description="ABC3 transporter permease C-terminal" evidence="7">
    <location>
        <begin position="275"/>
        <end position="387"/>
    </location>
</feature>
<evidence type="ECO:0000256" key="6">
    <source>
        <dbReference type="SAM" id="Phobius"/>
    </source>
</evidence>
<keyword evidence="3 6" id="KW-0812">Transmembrane</keyword>
<feature type="transmembrane region" description="Helical" evidence="6">
    <location>
        <begin position="362"/>
        <end position="383"/>
    </location>
</feature>
<dbReference type="Proteomes" id="UP000003806">
    <property type="component" value="Chromosome"/>
</dbReference>
<evidence type="ECO:0000259" key="7">
    <source>
        <dbReference type="Pfam" id="PF02687"/>
    </source>
</evidence>
<feature type="domain" description="MacB-like periplasmic core" evidence="8">
    <location>
        <begin position="39"/>
        <end position="239"/>
    </location>
</feature>
<protein>
    <submittedName>
        <fullName evidence="9">ABC-type antimicrobial peptide transport system, permease component</fullName>
    </submittedName>
</protein>
<dbReference type="STRING" id="885272.JonanDRAFT_0937"/>
<evidence type="ECO:0000256" key="3">
    <source>
        <dbReference type="ARBA" id="ARBA00022692"/>
    </source>
</evidence>
<keyword evidence="2" id="KW-1003">Cell membrane</keyword>
<evidence type="ECO:0000256" key="5">
    <source>
        <dbReference type="ARBA" id="ARBA00023136"/>
    </source>
</evidence>
<dbReference type="PANTHER" id="PTHR43738">
    <property type="entry name" value="ABC TRANSPORTER, MEMBRANE PROTEIN"/>
    <property type="match status" value="1"/>
</dbReference>
<evidence type="ECO:0000259" key="8">
    <source>
        <dbReference type="Pfam" id="PF12704"/>
    </source>
</evidence>
<dbReference type="PANTHER" id="PTHR43738:SF2">
    <property type="entry name" value="ABC TRANSPORTER PERMEASE"/>
    <property type="match status" value="1"/>
</dbReference>
<keyword evidence="4 6" id="KW-1133">Transmembrane helix</keyword>
<dbReference type="InterPro" id="IPR025857">
    <property type="entry name" value="MacB_PCD"/>
</dbReference>
<keyword evidence="5 6" id="KW-0472">Membrane</keyword>
<dbReference type="GO" id="GO:0005886">
    <property type="term" value="C:plasma membrane"/>
    <property type="evidence" value="ECO:0007669"/>
    <property type="project" value="UniProtKB-SubCell"/>
</dbReference>
<evidence type="ECO:0000256" key="4">
    <source>
        <dbReference type="ARBA" id="ARBA00022989"/>
    </source>
</evidence>
<feature type="transmembrane region" description="Helical" evidence="6">
    <location>
        <begin position="21"/>
        <end position="45"/>
    </location>
</feature>
<dbReference type="EMBL" id="CM001376">
    <property type="protein sequence ID" value="EHM13310.1"/>
    <property type="molecule type" value="Genomic_DNA"/>
</dbReference>
<accession>H0UKV1</accession>